<gene>
    <name evidence="1" type="ORF">Pmar_PMAR014840</name>
</gene>
<dbReference type="OrthoDB" id="10317508at2759"/>
<accession>C5KBI4</accession>
<dbReference type="Proteomes" id="UP000007800">
    <property type="component" value="Unassembled WGS sequence"/>
</dbReference>
<proteinExistence type="predicted"/>
<protein>
    <submittedName>
        <fullName evidence="1">Uncharacterized protein</fullName>
    </submittedName>
</protein>
<dbReference type="InParanoid" id="C5KBI4"/>
<dbReference type="EMBL" id="GG671847">
    <property type="protein sequence ID" value="EER18160.1"/>
    <property type="molecule type" value="Genomic_DNA"/>
</dbReference>
<dbReference type="AlphaFoldDB" id="C5KBI4"/>
<organism evidence="2">
    <name type="scientific">Perkinsus marinus (strain ATCC 50983 / TXsc)</name>
    <dbReference type="NCBI Taxonomy" id="423536"/>
    <lineage>
        <taxon>Eukaryota</taxon>
        <taxon>Sar</taxon>
        <taxon>Alveolata</taxon>
        <taxon>Perkinsozoa</taxon>
        <taxon>Perkinsea</taxon>
        <taxon>Perkinsida</taxon>
        <taxon>Perkinsidae</taxon>
        <taxon>Perkinsus</taxon>
    </lineage>
</organism>
<evidence type="ECO:0000313" key="1">
    <source>
        <dbReference type="EMBL" id="EER18160.1"/>
    </source>
</evidence>
<name>C5KBI4_PERM5</name>
<keyword evidence="2" id="KW-1185">Reference proteome</keyword>
<reference evidence="1 2" key="1">
    <citation type="submission" date="2008-07" db="EMBL/GenBank/DDBJ databases">
        <authorList>
            <person name="El-Sayed N."/>
            <person name="Caler E."/>
            <person name="Inman J."/>
            <person name="Amedeo P."/>
            <person name="Hass B."/>
            <person name="Wortman J."/>
        </authorList>
    </citation>
    <scope>NUCLEOTIDE SEQUENCE [LARGE SCALE GENOMIC DNA]</scope>
    <source>
        <strain evidence="2">ATCC 50983 / TXsc</strain>
    </source>
</reference>
<sequence>MEAMFSMANLIPKPGQDGLCPEADTPSKIVCKLGPAGEVLFCAKHCIGRYVYSPKPCVSCLLDGLVLLVVFIQVTTLCP</sequence>
<dbReference type="RefSeq" id="XP_002786364.1">
    <property type="nucleotide sequence ID" value="XM_002786318.1"/>
</dbReference>
<evidence type="ECO:0000313" key="2">
    <source>
        <dbReference type="Proteomes" id="UP000007800"/>
    </source>
</evidence>
<dbReference type="GeneID" id="9048733"/>